<dbReference type="InterPro" id="IPR001036">
    <property type="entry name" value="Acrflvin-R"/>
</dbReference>
<dbReference type="Gene3D" id="3.30.70.1440">
    <property type="entry name" value="Multidrug efflux transporter AcrB pore domain"/>
    <property type="match status" value="1"/>
</dbReference>
<feature type="non-terminal residue" evidence="2">
    <location>
        <position position="1"/>
    </location>
</feature>
<feature type="transmembrane region" description="Helical" evidence="1">
    <location>
        <begin position="41"/>
        <end position="61"/>
    </location>
</feature>
<dbReference type="EMBL" id="JAAGYU010000894">
    <property type="protein sequence ID" value="NEL79721.1"/>
    <property type="molecule type" value="Genomic_DNA"/>
</dbReference>
<keyword evidence="1" id="KW-0812">Transmembrane</keyword>
<protein>
    <submittedName>
        <fullName evidence="2">Multidrug efflux RND transporter permease subunit</fullName>
    </submittedName>
</protein>
<sequence>WSGMSYQEQAAGTQTWMLYAVSLVFVFLCLAALYESWSIPISVMLAVPVGIVGALLATWMRGLSNDIYFQVGLLATMGLAAKNGILIVEFAKELEEKGQPLIEATLHAARMRLRPILMTSLAFMLGVLPMVISSGAGSGGRHSLGTGVLGGTLASTVLGIFFVPLFYVMVRSLFPGKAA</sequence>
<proteinExistence type="predicted"/>
<dbReference type="Proteomes" id="UP000471082">
    <property type="component" value="Unassembled WGS sequence"/>
</dbReference>
<evidence type="ECO:0000256" key="1">
    <source>
        <dbReference type="SAM" id="Phobius"/>
    </source>
</evidence>
<feature type="non-terminal residue" evidence="2">
    <location>
        <position position="179"/>
    </location>
</feature>
<accession>A0A7X5N1G1</accession>
<feature type="transmembrane region" description="Helical" evidence="1">
    <location>
        <begin position="116"/>
        <end position="136"/>
    </location>
</feature>
<dbReference type="PANTHER" id="PTHR32063:SF32">
    <property type="entry name" value="AMINOGLYCOSIDE EFFLUX PUMP-RELATED"/>
    <property type="match status" value="1"/>
</dbReference>
<dbReference type="SUPFAM" id="SSF82866">
    <property type="entry name" value="Multidrug efflux transporter AcrB transmembrane domain"/>
    <property type="match status" value="1"/>
</dbReference>
<name>A0A7X5N1G1_XANPE</name>
<keyword evidence="1" id="KW-0472">Membrane</keyword>
<feature type="transmembrane region" description="Helical" evidence="1">
    <location>
        <begin position="16"/>
        <end position="34"/>
    </location>
</feature>
<gene>
    <name evidence="2" type="ORF">G3W61_26220</name>
</gene>
<dbReference type="Gene3D" id="1.20.1640.10">
    <property type="entry name" value="Multidrug efflux transporter AcrB transmembrane domain"/>
    <property type="match status" value="1"/>
</dbReference>
<evidence type="ECO:0000313" key="2">
    <source>
        <dbReference type="EMBL" id="NEL79721.1"/>
    </source>
</evidence>
<comment type="caution">
    <text evidence="2">The sequence shown here is derived from an EMBL/GenBank/DDBJ whole genome shotgun (WGS) entry which is preliminary data.</text>
</comment>
<dbReference type="PANTHER" id="PTHR32063">
    <property type="match status" value="1"/>
</dbReference>
<feature type="transmembrane region" description="Helical" evidence="1">
    <location>
        <begin position="67"/>
        <end position="88"/>
    </location>
</feature>
<keyword evidence="1" id="KW-1133">Transmembrane helix</keyword>
<dbReference type="AlphaFoldDB" id="A0A7X5N1G1"/>
<evidence type="ECO:0000313" key="3">
    <source>
        <dbReference type="Proteomes" id="UP000471082"/>
    </source>
</evidence>
<dbReference type="GO" id="GO:0042910">
    <property type="term" value="F:xenobiotic transmembrane transporter activity"/>
    <property type="evidence" value="ECO:0007669"/>
    <property type="project" value="TreeGrafter"/>
</dbReference>
<feature type="transmembrane region" description="Helical" evidence="1">
    <location>
        <begin position="148"/>
        <end position="170"/>
    </location>
</feature>
<dbReference type="GO" id="GO:0005886">
    <property type="term" value="C:plasma membrane"/>
    <property type="evidence" value="ECO:0007669"/>
    <property type="project" value="TreeGrafter"/>
</dbReference>
<organism evidence="2 3">
    <name type="scientific">Xanthomonas perforans</name>
    <dbReference type="NCBI Taxonomy" id="442694"/>
    <lineage>
        <taxon>Bacteria</taxon>
        <taxon>Pseudomonadati</taxon>
        <taxon>Pseudomonadota</taxon>
        <taxon>Gammaproteobacteria</taxon>
        <taxon>Lysobacterales</taxon>
        <taxon>Lysobacteraceae</taxon>
        <taxon>Xanthomonas</taxon>
    </lineage>
</organism>
<reference evidence="2 3" key="1">
    <citation type="submission" date="2019-11" db="EMBL/GenBank/DDBJ databases">
        <title>Genome-resolved metagenomics to study the prevalence of co-infection and intraspecific heterogeneity among plant pathogen metapopulations.</title>
        <authorList>
            <person name="Newberry E."/>
            <person name="Bhandari R."/>
            <person name="Kemble J."/>
            <person name="Sikora E."/>
            <person name="Potnis N."/>
        </authorList>
    </citation>
    <scope>NUCLEOTIDE SEQUENCE [LARGE SCALE GENOMIC DNA]</scope>
    <source>
        <strain evidence="2">Xp_Tom_Tuscaloosa_18b</strain>
    </source>
</reference>
<dbReference type="Pfam" id="PF00873">
    <property type="entry name" value="ACR_tran"/>
    <property type="match status" value="1"/>
</dbReference>